<evidence type="ECO:0000256" key="4">
    <source>
        <dbReference type="ARBA" id="ARBA00022801"/>
    </source>
</evidence>
<dbReference type="CDD" id="cd18787">
    <property type="entry name" value="SF2_C_DEAD"/>
    <property type="match status" value="1"/>
</dbReference>
<evidence type="ECO:0000256" key="7">
    <source>
        <dbReference type="ARBA" id="ARBA00022884"/>
    </source>
</evidence>
<keyword evidence="7 10" id="KW-0694">RNA-binding</keyword>
<dbReference type="PROSITE" id="PS51195">
    <property type="entry name" value="Q_MOTIF"/>
    <property type="match status" value="1"/>
</dbReference>
<evidence type="ECO:0000259" key="12">
    <source>
        <dbReference type="PROSITE" id="PS51192"/>
    </source>
</evidence>
<dbReference type="AlphaFoldDB" id="A0A9P5D526"/>
<dbReference type="Pfam" id="PF00271">
    <property type="entry name" value="Helicase_C"/>
    <property type="match status" value="1"/>
</dbReference>
<dbReference type="PROSITE" id="PS00039">
    <property type="entry name" value="DEAD_ATP_HELICASE"/>
    <property type="match status" value="1"/>
</dbReference>
<dbReference type="Gene3D" id="3.40.50.300">
    <property type="entry name" value="P-loop containing nucleotide triphosphate hydrolases"/>
    <property type="match status" value="2"/>
</dbReference>
<feature type="compositionally biased region" description="Basic and acidic residues" evidence="11">
    <location>
        <begin position="588"/>
        <end position="611"/>
    </location>
</feature>
<dbReference type="InterPro" id="IPR011545">
    <property type="entry name" value="DEAD/DEAH_box_helicase_dom"/>
</dbReference>
<evidence type="ECO:0000313" key="16">
    <source>
        <dbReference type="Proteomes" id="UP000749293"/>
    </source>
</evidence>
<dbReference type="InterPro" id="IPR014001">
    <property type="entry name" value="Helicase_ATP-bd"/>
</dbReference>
<comment type="caution">
    <text evidence="15">The sequence shown here is derived from an EMBL/GenBank/DDBJ whole genome shotgun (WGS) entry which is preliminary data.</text>
</comment>
<evidence type="ECO:0000256" key="11">
    <source>
        <dbReference type="SAM" id="MobiDB-lite"/>
    </source>
</evidence>
<feature type="domain" description="DEAD-box RNA helicase Q" evidence="14">
    <location>
        <begin position="87"/>
        <end position="116"/>
    </location>
</feature>
<evidence type="ECO:0000256" key="6">
    <source>
        <dbReference type="ARBA" id="ARBA00022840"/>
    </source>
</evidence>
<comment type="domain">
    <text evidence="10">The Q motif is unique to and characteristic of the DEAD box family of RNA helicases and controls ATP binding and hydrolysis.</text>
</comment>
<evidence type="ECO:0000256" key="5">
    <source>
        <dbReference type="ARBA" id="ARBA00022806"/>
    </source>
</evidence>
<dbReference type="RefSeq" id="XP_035325389.1">
    <property type="nucleotide sequence ID" value="XM_035462459.1"/>
</dbReference>
<feature type="compositionally biased region" description="Gly residues" evidence="11">
    <location>
        <begin position="650"/>
        <end position="665"/>
    </location>
</feature>
<sequence length="677" mass="74126">MFRQGLRRCARPASSISSAVSMARPRAVAFAQSNAATASVRSVIPMSRLSAIYSRAYSTETSAAEATSPTDDAATPPKAGGMVMEFKNLESIGVHPKLIESITQGLGYENMTPVQAKTINPALKGTDIVAQAKTGTGKTIAFLLPLLQRMLAEDPSLASKSASRDARSDDVRGIVLSPTRELAEQIAAEARALAKNTGLVIQTAVGGTNKRQMLQQTRRQGCHLLVATPGRLNDLLSDADSGIEAPNLAAMVLDEADRMLDVGFEKELDSILEMLPSVQDKVRQTMLVSATIPDNVIRLARSMVRANDFEFVQTISENETLTHDKVPQHVVSVSSWTNMFPSLLELLEREAVKASENPDSPPLKAIVYFNTTALVELSGEIGFRRRRERMSTLPSYAIHSKLTQQQRTRAADSFRRATSGILFSSDVTARGMDFPNVTHVIQVDVPRERESYIHRLGRTGRQDKYGEGWLLLPPQSVNFARKMLRGLPLKQDKSIASAEVDLAEDGADMPQYHDEMRGCVSTTDKRILASAYKSMFGQTTQSDALAEDLHTWVTRGWGWTEPPAVDSRFVRNTGLDIRSEFLNVQEGSHFDDGPRSRSRGFDRGGRDDRGFSSRGGGRSSRDDGDPFNAMRRNVRSDDPPRGGRGDRGFGGRGGRGGGRGFSGGNRRGDRGRDEPSW</sequence>
<accession>A0A9P5D526</accession>
<keyword evidence="3 9" id="KW-0547">Nucleotide-binding</keyword>
<dbReference type="PROSITE" id="PS51194">
    <property type="entry name" value="HELICASE_CTER"/>
    <property type="match status" value="1"/>
</dbReference>
<evidence type="ECO:0000256" key="8">
    <source>
        <dbReference type="PROSITE-ProRule" id="PRU00552"/>
    </source>
</evidence>
<comment type="subcellular location">
    <subcellularLocation>
        <location evidence="1">Nucleus</location>
        <location evidence="1">Nucleolus</location>
    </subcellularLocation>
</comment>
<feature type="domain" description="Helicase C-terminal" evidence="13">
    <location>
        <begin position="346"/>
        <end position="503"/>
    </location>
</feature>
<evidence type="ECO:0000256" key="3">
    <source>
        <dbReference type="ARBA" id="ARBA00022741"/>
    </source>
</evidence>
<evidence type="ECO:0000313" key="15">
    <source>
        <dbReference type="EMBL" id="KAF4126737.1"/>
    </source>
</evidence>
<evidence type="ECO:0000256" key="10">
    <source>
        <dbReference type="RuleBase" id="RU365068"/>
    </source>
</evidence>
<evidence type="ECO:0000256" key="2">
    <source>
        <dbReference type="ARBA" id="ARBA00022552"/>
    </source>
</evidence>
<comment type="similarity">
    <text evidence="9">Belongs to the DEAD box helicase family.</text>
</comment>
<dbReference type="InterPro" id="IPR000629">
    <property type="entry name" value="RNA-helicase_DEAD-box_CS"/>
</dbReference>
<evidence type="ECO:0000259" key="14">
    <source>
        <dbReference type="PROSITE" id="PS51195"/>
    </source>
</evidence>
<dbReference type="GO" id="GO:0016787">
    <property type="term" value="F:hydrolase activity"/>
    <property type="evidence" value="ECO:0007669"/>
    <property type="project" value="UniProtKB-KW"/>
</dbReference>
<dbReference type="InterPro" id="IPR014014">
    <property type="entry name" value="RNA_helicase_DEAD_Q_motif"/>
</dbReference>
<reference evidence="15" key="1">
    <citation type="submission" date="2020-03" db="EMBL/GenBank/DDBJ databases">
        <title>Site-based positive gene gene selection in Geosmithia morbida across the United States reveals a broad range of putative effectors and factors for local host and environmental adapation.</title>
        <authorList>
            <person name="Onufrak A."/>
            <person name="Murdoch R.W."/>
            <person name="Gazis R."/>
            <person name="Huff M."/>
            <person name="Staton M."/>
            <person name="Klingeman W."/>
            <person name="Hadziabdic D."/>
        </authorList>
    </citation>
    <scope>NUCLEOTIDE SEQUENCE</scope>
    <source>
        <strain evidence="15">1262</strain>
    </source>
</reference>
<dbReference type="PROSITE" id="PS51192">
    <property type="entry name" value="HELICASE_ATP_BIND_1"/>
    <property type="match status" value="1"/>
</dbReference>
<keyword evidence="5 9" id="KW-0347">Helicase</keyword>
<keyword evidence="16" id="KW-1185">Reference proteome</keyword>
<dbReference type="SUPFAM" id="SSF52540">
    <property type="entry name" value="P-loop containing nucleoside triphosphate hydrolases"/>
    <property type="match status" value="2"/>
</dbReference>
<dbReference type="GO" id="GO:0005524">
    <property type="term" value="F:ATP binding"/>
    <property type="evidence" value="ECO:0007669"/>
    <property type="project" value="UniProtKB-UniRule"/>
</dbReference>
<keyword evidence="6 9" id="KW-0067">ATP-binding</keyword>
<feature type="region of interest" description="Disordered" evidence="11">
    <location>
        <begin position="586"/>
        <end position="677"/>
    </location>
</feature>
<comment type="catalytic activity">
    <reaction evidence="10">
        <text>ATP + H2O = ADP + phosphate + H(+)</text>
        <dbReference type="Rhea" id="RHEA:13065"/>
        <dbReference type="ChEBI" id="CHEBI:15377"/>
        <dbReference type="ChEBI" id="CHEBI:15378"/>
        <dbReference type="ChEBI" id="CHEBI:30616"/>
        <dbReference type="ChEBI" id="CHEBI:43474"/>
        <dbReference type="ChEBI" id="CHEBI:456216"/>
        <dbReference type="EC" id="3.6.4.13"/>
    </reaction>
</comment>
<evidence type="ECO:0000256" key="1">
    <source>
        <dbReference type="ARBA" id="ARBA00004604"/>
    </source>
</evidence>
<dbReference type="EC" id="3.6.4.13" evidence="10"/>
<dbReference type="GO" id="GO:0006364">
    <property type="term" value="P:rRNA processing"/>
    <property type="evidence" value="ECO:0007669"/>
    <property type="project" value="UniProtKB-KW"/>
</dbReference>
<dbReference type="EMBL" id="JAANYQ010000001">
    <property type="protein sequence ID" value="KAF4126737.1"/>
    <property type="molecule type" value="Genomic_DNA"/>
</dbReference>
<dbReference type="GO" id="GO:0003723">
    <property type="term" value="F:RNA binding"/>
    <property type="evidence" value="ECO:0007669"/>
    <property type="project" value="UniProtKB-UniRule"/>
</dbReference>
<name>A0A9P5D526_9HYPO</name>
<feature type="compositionally biased region" description="Basic and acidic residues" evidence="11">
    <location>
        <begin position="666"/>
        <end position="677"/>
    </location>
</feature>
<dbReference type="InterPro" id="IPR027417">
    <property type="entry name" value="P-loop_NTPase"/>
</dbReference>
<organism evidence="15 16">
    <name type="scientific">Geosmithia morbida</name>
    <dbReference type="NCBI Taxonomy" id="1094350"/>
    <lineage>
        <taxon>Eukaryota</taxon>
        <taxon>Fungi</taxon>
        <taxon>Dikarya</taxon>
        <taxon>Ascomycota</taxon>
        <taxon>Pezizomycotina</taxon>
        <taxon>Sordariomycetes</taxon>
        <taxon>Hypocreomycetidae</taxon>
        <taxon>Hypocreales</taxon>
        <taxon>Bionectriaceae</taxon>
        <taxon>Geosmithia</taxon>
    </lineage>
</organism>
<dbReference type="InterPro" id="IPR001650">
    <property type="entry name" value="Helicase_C-like"/>
</dbReference>
<dbReference type="SMART" id="SM00487">
    <property type="entry name" value="DEXDc"/>
    <property type="match status" value="1"/>
</dbReference>
<dbReference type="SMART" id="SM00490">
    <property type="entry name" value="HELICc"/>
    <property type="match status" value="1"/>
</dbReference>
<keyword evidence="4 9" id="KW-0378">Hydrolase</keyword>
<feature type="short sequence motif" description="Q motif" evidence="8">
    <location>
        <begin position="87"/>
        <end position="116"/>
    </location>
</feature>
<dbReference type="GeneID" id="55966704"/>
<dbReference type="OrthoDB" id="193716at2759"/>
<evidence type="ECO:0000259" key="13">
    <source>
        <dbReference type="PROSITE" id="PS51194"/>
    </source>
</evidence>
<dbReference type="Pfam" id="PF00270">
    <property type="entry name" value="DEAD"/>
    <property type="match status" value="1"/>
</dbReference>
<protein>
    <recommendedName>
        <fullName evidence="10">ATP-dependent RNA helicase</fullName>
        <ecNumber evidence="10">3.6.4.13</ecNumber>
    </recommendedName>
</protein>
<dbReference type="GO" id="GO:0003724">
    <property type="term" value="F:RNA helicase activity"/>
    <property type="evidence" value="ECO:0007669"/>
    <property type="project" value="UniProtKB-EC"/>
</dbReference>
<gene>
    <name evidence="15" type="ORF">GMORB2_0474</name>
</gene>
<comment type="function">
    <text evidence="10">RNA helicase.</text>
</comment>
<evidence type="ECO:0000256" key="9">
    <source>
        <dbReference type="RuleBase" id="RU000492"/>
    </source>
</evidence>
<feature type="compositionally biased region" description="Basic and acidic residues" evidence="11">
    <location>
        <begin position="634"/>
        <end position="649"/>
    </location>
</feature>
<proteinExistence type="inferred from homology"/>
<feature type="domain" description="Helicase ATP-binding" evidence="12">
    <location>
        <begin position="119"/>
        <end position="310"/>
    </location>
</feature>
<keyword evidence="2" id="KW-0698">rRNA processing</keyword>
<dbReference type="GO" id="GO:0005730">
    <property type="term" value="C:nucleolus"/>
    <property type="evidence" value="ECO:0007669"/>
    <property type="project" value="UniProtKB-SubCell"/>
</dbReference>
<dbReference type="PANTHER" id="PTHR24031">
    <property type="entry name" value="RNA HELICASE"/>
    <property type="match status" value="1"/>
</dbReference>
<dbReference type="Proteomes" id="UP000749293">
    <property type="component" value="Unassembled WGS sequence"/>
</dbReference>